<gene>
    <name evidence="1" type="ORF">HJG63_008309</name>
</gene>
<keyword evidence="2" id="KW-1185">Reference proteome</keyword>
<reference evidence="1 2" key="1">
    <citation type="journal article" date="2020" name="Nature">
        <title>Six reference-quality genomes reveal evolution of bat adaptations.</title>
        <authorList>
            <person name="Jebb D."/>
            <person name="Huang Z."/>
            <person name="Pippel M."/>
            <person name="Hughes G.M."/>
            <person name="Lavrichenko K."/>
            <person name="Devanna P."/>
            <person name="Winkler S."/>
            <person name="Jermiin L.S."/>
            <person name="Skirmuntt E.C."/>
            <person name="Katzourakis A."/>
            <person name="Burkitt-Gray L."/>
            <person name="Ray D.A."/>
            <person name="Sullivan K.A.M."/>
            <person name="Roscito J.G."/>
            <person name="Kirilenko B.M."/>
            <person name="Davalos L.M."/>
            <person name="Corthals A.P."/>
            <person name="Power M.L."/>
            <person name="Jones G."/>
            <person name="Ransome R.D."/>
            <person name="Dechmann D.K.N."/>
            <person name="Locatelli A.G."/>
            <person name="Puechmaille S.J."/>
            <person name="Fedrigo O."/>
            <person name="Jarvis E.D."/>
            <person name="Hiller M."/>
            <person name="Vernes S.C."/>
            <person name="Myers E.W."/>
            <person name="Teeling E.C."/>
        </authorList>
    </citation>
    <scope>NUCLEOTIDE SEQUENCE [LARGE SCALE GENOMIC DNA]</scope>
    <source>
        <strain evidence="1">MRouAeg1</strain>
        <tissue evidence="1">Muscle</tissue>
    </source>
</reference>
<dbReference type="EMBL" id="JACASE010000011">
    <property type="protein sequence ID" value="KAF6427821.1"/>
    <property type="molecule type" value="Genomic_DNA"/>
</dbReference>
<proteinExistence type="predicted"/>
<evidence type="ECO:0000313" key="2">
    <source>
        <dbReference type="Proteomes" id="UP000593571"/>
    </source>
</evidence>
<dbReference type="AlphaFoldDB" id="A0A7J8DXK9"/>
<organism evidence="1 2">
    <name type="scientific">Rousettus aegyptiacus</name>
    <name type="common">Egyptian fruit bat</name>
    <name type="synonym">Pteropus aegyptiacus</name>
    <dbReference type="NCBI Taxonomy" id="9407"/>
    <lineage>
        <taxon>Eukaryota</taxon>
        <taxon>Metazoa</taxon>
        <taxon>Chordata</taxon>
        <taxon>Craniata</taxon>
        <taxon>Vertebrata</taxon>
        <taxon>Euteleostomi</taxon>
        <taxon>Mammalia</taxon>
        <taxon>Eutheria</taxon>
        <taxon>Laurasiatheria</taxon>
        <taxon>Chiroptera</taxon>
        <taxon>Yinpterochiroptera</taxon>
        <taxon>Pteropodoidea</taxon>
        <taxon>Pteropodidae</taxon>
        <taxon>Rousettinae</taxon>
        <taxon>Rousettus</taxon>
    </lineage>
</organism>
<comment type="caution">
    <text evidence="1">The sequence shown here is derived from an EMBL/GenBank/DDBJ whole genome shotgun (WGS) entry which is preliminary data.</text>
</comment>
<sequence length="125" mass="12893">MTIRTDLTDSNVCVLCLRADKSQQALSQACKHILVELCGRTPIPFPRDPGNATTGEGCGQTSGSCVDPGGGRVAVVRPSAPRVHAPSSAPRVAPSRGAARAEAPLCLLFIAWGLNSTGAQSVLVE</sequence>
<name>A0A7J8DXK9_ROUAE</name>
<evidence type="ECO:0000313" key="1">
    <source>
        <dbReference type="EMBL" id="KAF6427821.1"/>
    </source>
</evidence>
<dbReference type="Proteomes" id="UP000593571">
    <property type="component" value="Unassembled WGS sequence"/>
</dbReference>
<accession>A0A7J8DXK9</accession>
<protein>
    <submittedName>
        <fullName evidence="1">Uncharacterized protein</fullName>
    </submittedName>
</protein>